<keyword evidence="3" id="KW-1185">Reference proteome</keyword>
<dbReference type="EMBL" id="JAKJSC010000008">
    <property type="protein sequence ID" value="MDE5420138.1"/>
    <property type="molecule type" value="Genomic_DNA"/>
</dbReference>
<feature type="chain" id="PRO_5046154979" description="Right handed beta helix domain-containing protein" evidence="1">
    <location>
        <begin position="21"/>
        <end position="340"/>
    </location>
</feature>
<dbReference type="InterPro" id="IPR012334">
    <property type="entry name" value="Pectin_lyas_fold"/>
</dbReference>
<organism evidence="2 3">
    <name type="scientific">Paralabilibaculum antarcticum</name>
    <dbReference type="NCBI Taxonomy" id="2912572"/>
    <lineage>
        <taxon>Bacteria</taxon>
        <taxon>Pseudomonadati</taxon>
        <taxon>Bacteroidota</taxon>
        <taxon>Bacteroidia</taxon>
        <taxon>Marinilabiliales</taxon>
        <taxon>Marinifilaceae</taxon>
        <taxon>Paralabilibaculum</taxon>
    </lineage>
</organism>
<dbReference type="Gene3D" id="2.160.20.10">
    <property type="entry name" value="Single-stranded right-handed beta-helix, Pectin lyase-like"/>
    <property type="match status" value="1"/>
</dbReference>
<evidence type="ECO:0008006" key="4">
    <source>
        <dbReference type="Google" id="ProtNLM"/>
    </source>
</evidence>
<gene>
    <name evidence="2" type="ORF">L3049_19270</name>
</gene>
<accession>A0ABT5VXI9</accession>
<dbReference type="RefSeq" id="WP_275111468.1">
    <property type="nucleotide sequence ID" value="NZ_JAKJSC010000008.1"/>
</dbReference>
<comment type="caution">
    <text evidence="2">The sequence shown here is derived from an EMBL/GenBank/DDBJ whole genome shotgun (WGS) entry which is preliminary data.</text>
</comment>
<dbReference type="InterPro" id="IPR011050">
    <property type="entry name" value="Pectin_lyase_fold/virulence"/>
</dbReference>
<evidence type="ECO:0000256" key="1">
    <source>
        <dbReference type="SAM" id="SignalP"/>
    </source>
</evidence>
<name>A0ABT5VXI9_9BACT</name>
<sequence>MKKSLLLSLILISSVLLVQAQKKVLLQHAGTPTLHTTISDAITAAVATDTIYIPGSTYNETITLDKQLTIFGTGHYADSTAASGMTQVIGNFYLNTGCDGSKIEGLYTNGYIYTSSQTINNITISRCRIGGQTQLNGTIDGFIISECVLLGTVSSSNAGTATNIAIEKSIIQGQIIYFRNTSLISNCVLVRNYTGSSGSGYNFYDCQGIVFSSNVILDQSCSIPNTCEFDNNLFRKDYAGSMGVDDNNNLFNQDIASIFVNLETGKEYTFDFANDYHLQASSLGVNAALDGTNVGIYGTTNPCKASAVPSNPHFFKVDIASENDADGKLSVELGVQAQDR</sequence>
<evidence type="ECO:0000313" key="3">
    <source>
        <dbReference type="Proteomes" id="UP001528920"/>
    </source>
</evidence>
<keyword evidence="1" id="KW-0732">Signal</keyword>
<protein>
    <recommendedName>
        <fullName evidence="4">Right handed beta helix domain-containing protein</fullName>
    </recommendedName>
</protein>
<dbReference type="SUPFAM" id="SSF51126">
    <property type="entry name" value="Pectin lyase-like"/>
    <property type="match status" value="1"/>
</dbReference>
<evidence type="ECO:0000313" key="2">
    <source>
        <dbReference type="EMBL" id="MDE5420138.1"/>
    </source>
</evidence>
<feature type="signal peptide" evidence="1">
    <location>
        <begin position="1"/>
        <end position="20"/>
    </location>
</feature>
<reference evidence="2 3" key="1">
    <citation type="submission" date="2022-01" db="EMBL/GenBank/DDBJ databases">
        <title>Labilibaculum sp. nov, a marine bacterium isolated from Antarctica.</title>
        <authorList>
            <person name="Dai W."/>
        </authorList>
    </citation>
    <scope>NUCLEOTIDE SEQUENCE [LARGE SCALE GENOMIC DNA]</scope>
    <source>
        <strain evidence="2 3">DW002</strain>
    </source>
</reference>
<dbReference type="Proteomes" id="UP001528920">
    <property type="component" value="Unassembled WGS sequence"/>
</dbReference>
<proteinExistence type="predicted"/>